<name>A0A6A5R4X6_AMPQU</name>
<evidence type="ECO:0000313" key="2">
    <source>
        <dbReference type="Proteomes" id="UP000800096"/>
    </source>
</evidence>
<proteinExistence type="predicted"/>
<dbReference type="EMBL" id="ML979132">
    <property type="protein sequence ID" value="KAF1920997.1"/>
    <property type="molecule type" value="Genomic_DNA"/>
</dbReference>
<reference evidence="1" key="1">
    <citation type="journal article" date="2020" name="Stud. Mycol.">
        <title>101 Dothideomycetes genomes: a test case for predicting lifestyles and emergence of pathogens.</title>
        <authorList>
            <person name="Haridas S."/>
            <person name="Albert R."/>
            <person name="Binder M."/>
            <person name="Bloem J."/>
            <person name="Labutti K."/>
            <person name="Salamov A."/>
            <person name="Andreopoulos B."/>
            <person name="Baker S."/>
            <person name="Barry K."/>
            <person name="Bills G."/>
            <person name="Bluhm B."/>
            <person name="Cannon C."/>
            <person name="Castanera R."/>
            <person name="Culley D."/>
            <person name="Daum C."/>
            <person name="Ezra D."/>
            <person name="Gonzalez J."/>
            <person name="Henrissat B."/>
            <person name="Kuo A."/>
            <person name="Liang C."/>
            <person name="Lipzen A."/>
            <person name="Lutzoni F."/>
            <person name="Magnuson J."/>
            <person name="Mondo S."/>
            <person name="Nolan M."/>
            <person name="Ohm R."/>
            <person name="Pangilinan J."/>
            <person name="Park H.-J."/>
            <person name="Ramirez L."/>
            <person name="Alfaro M."/>
            <person name="Sun H."/>
            <person name="Tritt A."/>
            <person name="Yoshinaga Y."/>
            <person name="Zwiers L.-H."/>
            <person name="Turgeon B."/>
            <person name="Goodwin S."/>
            <person name="Spatafora J."/>
            <person name="Crous P."/>
            <person name="Grigoriev I."/>
        </authorList>
    </citation>
    <scope>NUCLEOTIDE SEQUENCE</scope>
    <source>
        <strain evidence="1">HMLAC05119</strain>
    </source>
</reference>
<dbReference type="Proteomes" id="UP000800096">
    <property type="component" value="Unassembled WGS sequence"/>
</dbReference>
<evidence type="ECO:0000313" key="1">
    <source>
        <dbReference type="EMBL" id="KAF1920997.1"/>
    </source>
</evidence>
<gene>
    <name evidence="1" type="ORF">BDU57DRAFT_465968</name>
</gene>
<accession>A0A6A5R4X6</accession>
<protein>
    <submittedName>
        <fullName evidence="1">Uncharacterized protein</fullName>
    </submittedName>
</protein>
<organism evidence="1 2">
    <name type="scientific">Ampelomyces quisqualis</name>
    <name type="common">Powdery mildew agent</name>
    <dbReference type="NCBI Taxonomy" id="50730"/>
    <lineage>
        <taxon>Eukaryota</taxon>
        <taxon>Fungi</taxon>
        <taxon>Dikarya</taxon>
        <taxon>Ascomycota</taxon>
        <taxon>Pezizomycotina</taxon>
        <taxon>Dothideomycetes</taxon>
        <taxon>Pleosporomycetidae</taxon>
        <taxon>Pleosporales</taxon>
        <taxon>Pleosporineae</taxon>
        <taxon>Phaeosphaeriaceae</taxon>
        <taxon>Ampelomyces</taxon>
    </lineage>
</organism>
<dbReference type="PANTHER" id="PTHR38846:SF1">
    <property type="entry name" value="C3H1-TYPE DOMAIN-CONTAINING PROTEIN"/>
    <property type="match status" value="1"/>
</dbReference>
<keyword evidence="2" id="KW-1185">Reference proteome</keyword>
<dbReference type="OrthoDB" id="6105938at2759"/>
<dbReference type="AlphaFoldDB" id="A0A6A5R4X6"/>
<dbReference type="PANTHER" id="PTHR38846">
    <property type="entry name" value="C3H1-TYPE DOMAIN-CONTAINING PROTEIN"/>
    <property type="match status" value="1"/>
</dbReference>
<sequence>MCISSVPDWFAQFKNFTFDPNDGIKSNFNRLAGIRGWRKHLKATKWMNCQTALFDSLYGTDISKLEIWQDLCREVYIKNHPSSIKGCKKVLGSRNVRVNLVNLIDHRLTGAYVIRFPSDDKFWEYTSAGRKFPLDAAKKDGFIRSLLRKL</sequence>